<keyword evidence="10" id="KW-1185">Reference proteome</keyword>
<dbReference type="eggNOG" id="ENOG502QS82">
    <property type="taxonomic scope" value="Eukaryota"/>
</dbReference>
<organism evidence="9 10">
    <name type="scientific">Sphaeroforma arctica JP610</name>
    <dbReference type="NCBI Taxonomy" id="667725"/>
    <lineage>
        <taxon>Eukaryota</taxon>
        <taxon>Ichthyosporea</taxon>
        <taxon>Ichthyophonida</taxon>
        <taxon>Sphaeroforma</taxon>
    </lineage>
</organism>
<evidence type="ECO:0000256" key="1">
    <source>
        <dbReference type="ARBA" id="ARBA00013267"/>
    </source>
</evidence>
<comment type="catalytic activity">
    <reaction evidence="6">
        <text>cytidine(34) in tRNA(Ile2) + L-lysine + ATP = lysidine(34) in tRNA(Ile2) + AMP + diphosphate + H(+)</text>
        <dbReference type="Rhea" id="RHEA:43744"/>
        <dbReference type="Rhea" id="RHEA-COMP:10625"/>
        <dbReference type="Rhea" id="RHEA-COMP:10670"/>
        <dbReference type="ChEBI" id="CHEBI:15378"/>
        <dbReference type="ChEBI" id="CHEBI:30616"/>
        <dbReference type="ChEBI" id="CHEBI:32551"/>
        <dbReference type="ChEBI" id="CHEBI:33019"/>
        <dbReference type="ChEBI" id="CHEBI:82748"/>
        <dbReference type="ChEBI" id="CHEBI:83665"/>
        <dbReference type="ChEBI" id="CHEBI:456215"/>
        <dbReference type="EC" id="6.3.4.19"/>
    </reaction>
</comment>
<keyword evidence="4" id="KW-0547">Nucleotide-binding</keyword>
<dbReference type="Gene3D" id="3.40.50.620">
    <property type="entry name" value="HUPs"/>
    <property type="match status" value="1"/>
</dbReference>
<dbReference type="InterPro" id="IPR011063">
    <property type="entry name" value="TilS/TtcA_N"/>
</dbReference>
<dbReference type="InterPro" id="IPR011990">
    <property type="entry name" value="TPR-like_helical_dom_sf"/>
</dbReference>
<gene>
    <name evidence="9" type="ORF">SARC_07138</name>
</gene>
<dbReference type="PANTHER" id="PTHR43033">
    <property type="entry name" value="TRNA(ILE)-LYSIDINE SYNTHASE-RELATED"/>
    <property type="match status" value="1"/>
</dbReference>
<sequence length="1245" mass="138033">MQKKIYNADSVNMCTGCKRHVLGCTARMANQPVATVGDVLSYWYDQGISASYKRIWFVNDGRQQEVDDYISERFADTLKAAEQDQLNDGDWSVLSPTSALARILVLDQFSRHFYRDSEDRDARVSANDKKALELTETIMAKKWDKSYTIEQLVFVYMPLRHSATVDRLETVLAKIDERVTLNEERADLLRKFRKTSLRRLHDLQNKSGDADDILEFHPFQADESSLLSTSLTKTIHSFLAEHKTSDMDYILLSLSGGVDSMVLAYCCLRLSPLLNNIKVVCAHIDYNNRKESTAEANFLKQWCENLGIDIVIHTIDDIQRGVTPRDEYEKKSRDVRYNLYKKIMKNLYKPDGTPAAVSGVLVGHHQGDVQENVISNMMKGCSLLEVAGMAETSVVNGVTVWRPMMPHEKKEIFDFAHKYGIPYFKDTTPRWSTRGKLRNQLLPTLADVYGDGFTRNLSLMASDSAQLHYMCLTSVFRPFWDSMVQTPMGVYFDVIGWLNMPIFFWKQSFRHVCHDMLGIGMIGEKSAVLLLARMRSHCEALYVTNPLTGPQTIAPGAGNDPGKLIQSRTRVRVRTSGSSSQNKHNNGKVEVAQANITTPMNQNTDMNTPYPTYTRTRSSRTSLPGASSDGFIGLSSDNSQYTSDSLTHDSQNIHRSKSGGIPVTSRLAASRFTSCTLSPILGSTRTHTRFLSHANTTPYISTHGQASNTLSPTSSMSPTLSRTPISTPPPLGLAMNATRQHTMPAQPIVQLVNTSKRTIAITPQSPLPLDQYLPLLRQASAPLLQLATPESADIGCFPPNSGPDLRAQHTGPCAHKCSPVNAGRVAYRRDSQPLTLNPSISRQFAGARLHGTNSSELPNRMRERYSTDHTALQMEKPQRPLSLEYPSPRTPKSGSASSSPITARHMPHAGNHNRERTISAPTQPDLYTLSPSASPMAPGAIVEEGPNSPMVPPFGFQSPLPSPDCHDRKRSQLRVMGSTHTADDLLASSRKGMIRVSVSSENLEDTAKDIGSAAALALIDGKVCPSDASTKTPMAIAASNTYRRTNSCGSTAPVLTAHDDQGLNNSLSASTIPEVQEDAAVAKPANNKRKRRTKDLFFGLKKGLNLFLCDSTLFFFAPEAFPSTPCFEPNSPVNVGEKYRFGLWEVQLTEVSIEDDVDTADTHCFTVRELWQGDLSYTLRGGYQHILVRGKGDGRPKALRQIDVRLTKNVPLVNFDNSQPDPTKPMVLVTLKLHPSTKRRKEHSN</sequence>
<dbReference type="Pfam" id="PF01171">
    <property type="entry name" value="ATP_bind_3"/>
    <property type="match status" value="1"/>
</dbReference>
<dbReference type="CDD" id="cd01992">
    <property type="entry name" value="TilS_N"/>
    <property type="match status" value="1"/>
</dbReference>
<dbReference type="Gene3D" id="1.20.58.320">
    <property type="entry name" value="TPR-like"/>
    <property type="match status" value="1"/>
</dbReference>
<dbReference type="InterPro" id="IPR014729">
    <property type="entry name" value="Rossmann-like_a/b/a_fold"/>
</dbReference>
<evidence type="ECO:0000256" key="3">
    <source>
        <dbReference type="ARBA" id="ARBA00022694"/>
    </source>
</evidence>
<dbReference type="Pfam" id="PF06041">
    <property type="entry name" value="DUF924"/>
    <property type="match status" value="1"/>
</dbReference>
<feature type="domain" description="tRNA(Ile)-lysidine/2-thiocytidine synthase N-terminal" evidence="8">
    <location>
        <begin position="250"/>
        <end position="429"/>
    </location>
</feature>
<feature type="compositionally biased region" description="Low complexity" evidence="7">
    <location>
        <begin position="608"/>
        <end position="622"/>
    </location>
</feature>
<dbReference type="SUPFAM" id="SSF48452">
    <property type="entry name" value="TPR-like"/>
    <property type="match status" value="1"/>
</dbReference>
<evidence type="ECO:0000256" key="4">
    <source>
        <dbReference type="ARBA" id="ARBA00022741"/>
    </source>
</evidence>
<protein>
    <recommendedName>
        <fullName evidence="1">tRNA(Ile)-lysidine synthetase</fullName>
        <ecNumber evidence="1">6.3.4.19</ecNumber>
    </recommendedName>
</protein>
<dbReference type="Proteomes" id="UP000054560">
    <property type="component" value="Unassembled WGS sequence"/>
</dbReference>
<dbReference type="GO" id="GO:0005524">
    <property type="term" value="F:ATP binding"/>
    <property type="evidence" value="ECO:0007669"/>
    <property type="project" value="UniProtKB-KW"/>
</dbReference>
<feature type="compositionally biased region" description="Polar residues" evidence="7">
    <location>
        <begin position="890"/>
        <end position="901"/>
    </location>
</feature>
<evidence type="ECO:0000259" key="8">
    <source>
        <dbReference type="Pfam" id="PF01171"/>
    </source>
</evidence>
<dbReference type="STRING" id="667725.A0A0L0FVB0"/>
<dbReference type="GO" id="GO:0032267">
    <property type="term" value="F:tRNA(Ile)-lysidine synthase activity"/>
    <property type="evidence" value="ECO:0007669"/>
    <property type="project" value="UniProtKB-EC"/>
</dbReference>
<dbReference type="AlphaFoldDB" id="A0A0L0FVB0"/>
<evidence type="ECO:0000313" key="9">
    <source>
        <dbReference type="EMBL" id="KNC80496.1"/>
    </source>
</evidence>
<evidence type="ECO:0000256" key="7">
    <source>
        <dbReference type="SAM" id="MobiDB-lite"/>
    </source>
</evidence>
<dbReference type="InterPro" id="IPR010323">
    <property type="entry name" value="DUF924"/>
</dbReference>
<keyword evidence="2" id="KW-0436">Ligase</keyword>
<feature type="region of interest" description="Disordered" evidence="7">
    <location>
        <begin position="870"/>
        <end position="918"/>
    </location>
</feature>
<accession>A0A0L0FVB0</accession>
<dbReference type="NCBIfam" id="TIGR02432">
    <property type="entry name" value="lysidine_TilS_N"/>
    <property type="match status" value="1"/>
</dbReference>
<dbReference type="InterPro" id="IPR012795">
    <property type="entry name" value="tRNA_Ile_lys_synt_N"/>
</dbReference>
<keyword evidence="5" id="KW-0067">ATP-binding</keyword>
<evidence type="ECO:0000256" key="2">
    <source>
        <dbReference type="ARBA" id="ARBA00022598"/>
    </source>
</evidence>
<name>A0A0L0FVB0_9EUKA</name>
<keyword evidence="3" id="KW-0819">tRNA processing</keyword>
<dbReference type="InterPro" id="IPR012094">
    <property type="entry name" value="tRNA_Ile_lys_synt"/>
</dbReference>
<dbReference type="GeneID" id="25907642"/>
<dbReference type="PANTHER" id="PTHR43033:SF3">
    <property type="entry name" value="TRNA(ILE)-LYSIDINE SYNTHETASE"/>
    <property type="match status" value="1"/>
</dbReference>
<proteinExistence type="inferred from homology"/>
<evidence type="ECO:0000256" key="6">
    <source>
        <dbReference type="ARBA" id="ARBA00048539"/>
    </source>
</evidence>
<dbReference type="GO" id="GO:0008033">
    <property type="term" value="P:tRNA processing"/>
    <property type="evidence" value="ECO:0007669"/>
    <property type="project" value="UniProtKB-KW"/>
</dbReference>
<dbReference type="SUPFAM" id="SSF52402">
    <property type="entry name" value="Adenine nucleotide alpha hydrolases-like"/>
    <property type="match status" value="1"/>
</dbReference>
<dbReference type="HAMAP" id="MF_01161">
    <property type="entry name" value="tRNA_Ile_lys_synt"/>
    <property type="match status" value="1"/>
</dbReference>
<dbReference type="RefSeq" id="XP_014154398.1">
    <property type="nucleotide sequence ID" value="XM_014298923.1"/>
</dbReference>
<dbReference type="EMBL" id="KQ242142">
    <property type="protein sequence ID" value="KNC80496.1"/>
    <property type="molecule type" value="Genomic_DNA"/>
</dbReference>
<reference evidence="9 10" key="1">
    <citation type="submission" date="2011-02" db="EMBL/GenBank/DDBJ databases">
        <title>The Genome Sequence of Sphaeroforma arctica JP610.</title>
        <authorList>
            <consortium name="The Broad Institute Genome Sequencing Platform"/>
            <person name="Russ C."/>
            <person name="Cuomo C."/>
            <person name="Young S.K."/>
            <person name="Zeng Q."/>
            <person name="Gargeya S."/>
            <person name="Alvarado L."/>
            <person name="Berlin A."/>
            <person name="Chapman S.B."/>
            <person name="Chen Z."/>
            <person name="Freedman E."/>
            <person name="Gellesch M."/>
            <person name="Goldberg J."/>
            <person name="Griggs A."/>
            <person name="Gujja S."/>
            <person name="Heilman E."/>
            <person name="Heiman D."/>
            <person name="Howarth C."/>
            <person name="Mehta T."/>
            <person name="Neiman D."/>
            <person name="Pearson M."/>
            <person name="Roberts A."/>
            <person name="Saif S."/>
            <person name="Shea T."/>
            <person name="Shenoy N."/>
            <person name="Sisk P."/>
            <person name="Stolte C."/>
            <person name="Sykes S."/>
            <person name="White J."/>
            <person name="Yandava C."/>
            <person name="Burger G."/>
            <person name="Gray M.W."/>
            <person name="Holland P.W.H."/>
            <person name="King N."/>
            <person name="Lang F.B.F."/>
            <person name="Roger A.J."/>
            <person name="Ruiz-Trillo I."/>
            <person name="Haas B."/>
            <person name="Nusbaum C."/>
            <person name="Birren B."/>
        </authorList>
    </citation>
    <scope>NUCLEOTIDE SEQUENCE [LARGE SCALE GENOMIC DNA]</scope>
    <source>
        <strain evidence="9 10">JP610</strain>
    </source>
</reference>
<feature type="region of interest" description="Disordered" evidence="7">
    <location>
        <begin position="706"/>
        <end position="727"/>
    </location>
</feature>
<feature type="compositionally biased region" description="Low complexity" evidence="7">
    <location>
        <begin position="707"/>
        <end position="724"/>
    </location>
</feature>
<feature type="region of interest" description="Disordered" evidence="7">
    <location>
        <begin position="599"/>
        <end position="636"/>
    </location>
</feature>
<evidence type="ECO:0000256" key="5">
    <source>
        <dbReference type="ARBA" id="ARBA00022840"/>
    </source>
</evidence>
<evidence type="ECO:0000313" key="10">
    <source>
        <dbReference type="Proteomes" id="UP000054560"/>
    </source>
</evidence>
<dbReference type="EC" id="6.3.4.19" evidence="1"/>
<dbReference type="OrthoDB" id="434144at2759"/>